<accession>A0A024ULN3</accession>
<feature type="region of interest" description="Disordered" evidence="1">
    <location>
        <begin position="1386"/>
        <end position="1407"/>
    </location>
</feature>
<name>A0A024ULN3_9STRA</name>
<feature type="compositionally biased region" description="Polar residues" evidence="1">
    <location>
        <begin position="1"/>
        <end position="10"/>
    </location>
</feature>
<reference evidence="2" key="1">
    <citation type="submission" date="2013-12" db="EMBL/GenBank/DDBJ databases">
        <title>The Genome Sequence of Aphanomyces invadans NJM9701.</title>
        <authorList>
            <consortium name="The Broad Institute Genomics Platform"/>
            <person name="Russ C."/>
            <person name="Tyler B."/>
            <person name="van West P."/>
            <person name="Dieguez-Uribeondo J."/>
            <person name="Young S.K."/>
            <person name="Zeng Q."/>
            <person name="Gargeya S."/>
            <person name="Fitzgerald M."/>
            <person name="Abouelleil A."/>
            <person name="Alvarado L."/>
            <person name="Chapman S.B."/>
            <person name="Gainer-Dewar J."/>
            <person name="Goldberg J."/>
            <person name="Griggs A."/>
            <person name="Gujja S."/>
            <person name="Hansen M."/>
            <person name="Howarth C."/>
            <person name="Imamovic A."/>
            <person name="Ireland A."/>
            <person name="Larimer J."/>
            <person name="McCowan C."/>
            <person name="Murphy C."/>
            <person name="Pearson M."/>
            <person name="Poon T.W."/>
            <person name="Priest M."/>
            <person name="Roberts A."/>
            <person name="Saif S."/>
            <person name="Shea T."/>
            <person name="Sykes S."/>
            <person name="Wortman J."/>
            <person name="Nusbaum C."/>
            <person name="Birren B."/>
        </authorList>
    </citation>
    <scope>NUCLEOTIDE SEQUENCE [LARGE SCALE GENOMIC DNA]</scope>
    <source>
        <strain evidence="2">NJM9701</strain>
    </source>
</reference>
<evidence type="ECO:0000256" key="1">
    <source>
        <dbReference type="SAM" id="MobiDB-lite"/>
    </source>
</evidence>
<feature type="compositionally biased region" description="Polar residues" evidence="1">
    <location>
        <begin position="47"/>
        <end position="57"/>
    </location>
</feature>
<feature type="region of interest" description="Disordered" evidence="1">
    <location>
        <begin position="257"/>
        <end position="329"/>
    </location>
</feature>
<dbReference type="OrthoDB" id="10611630at2759"/>
<dbReference type="RefSeq" id="XP_008863444.1">
    <property type="nucleotide sequence ID" value="XM_008865222.1"/>
</dbReference>
<evidence type="ECO:0000313" key="2">
    <source>
        <dbReference type="EMBL" id="ETW07351.1"/>
    </source>
</evidence>
<feature type="region of interest" description="Disordered" evidence="1">
    <location>
        <begin position="729"/>
        <end position="788"/>
    </location>
</feature>
<feature type="compositionally biased region" description="Pro residues" evidence="1">
    <location>
        <begin position="651"/>
        <end position="660"/>
    </location>
</feature>
<feature type="region of interest" description="Disordered" evidence="1">
    <location>
        <begin position="521"/>
        <end position="540"/>
    </location>
</feature>
<feature type="region of interest" description="Disordered" evidence="1">
    <location>
        <begin position="1"/>
        <end position="58"/>
    </location>
</feature>
<feature type="region of interest" description="Disordered" evidence="1">
    <location>
        <begin position="452"/>
        <end position="476"/>
    </location>
</feature>
<dbReference type="GeneID" id="20078937"/>
<feature type="compositionally biased region" description="Polar residues" evidence="1">
    <location>
        <begin position="622"/>
        <end position="638"/>
    </location>
</feature>
<feature type="region of interest" description="Disordered" evidence="1">
    <location>
        <begin position="569"/>
        <end position="690"/>
    </location>
</feature>
<sequence>MPTTHGTSSHGKYRSKDNPRVYPRTSGAPSAPPSWSNQTHHGHRAKTSTIEDSQASKTRMEQLIAWRAARNKTAEDAVASNPEKQRLLDRQPASFKTPISTDGLTVSVQPAGDATHTRRLCHVVKATAVEEPPRPSSRHLRNFQFGPIEEKYVRQREDVDVEKVHEKTDVPTPQTPPQRRQLAIKLDFSSPAMDNDGHREDGLKHVVVPATFNPVASHSNRQAAFVKGTTSRSQQHIPVYQAHTIASLNHQRAMAERAAQRSAEQLQLQRHSRRPQLDETRGRMQRSKSQDSNHARGERSQRLQRSNSQPKTTRHIDAASVPPARTLPAFDDDLSIAEGIRHDVDNNSWNGGGDVDKGPPGADERPSDVDQGPDVKRRLHFETGDDQVVETCSPEDVAVASPEPVDQDDVVALLSKVAGTVETPEQVHDDMLRFEIHGQANLGKSAWIDNANMVETDGDPSGYQSPSHSPEQEDPNELINETNQWLWEGLEPAPEISTHLNVKPRDATTTWEPVSSPAVARHMDDGHDQHSTPLETHHENPSLCNVEHYPSHGDAYDCGARAAERQHDNFDTCPNMHPNHAKHGGGDDTWGLESTPSEGDDNLSTEDGLPEEDGGFEGDAASCSTQSVELDSPELQSENDLDPNNWVRGLPPLPPSPTGAPSPSVSQKSWSMANSPESSPVLTKHTSGIPSSRPEVPYALDMDLIHPSLPLCAASPASRQDSMPTIQVYESPTPSVDAKPTPPLLTTNPDNSQAQGRQPVRKLDVASSLQLRQRPARRSFLGMTPPRPLVTGVTMPPALSVQSAVQAIKPQAERHVPWPQDEPGTAFLTAKHEPRAIVQDGCSEALPPTSAQRSNDGWDDWPASPQNVAPADHVVFDVSRDVATPVRSPSKNGLALPQSSAAIYPANTAVDPMAEWAWEPDYESPPPSPQFVATGSVSCFPVVTRGEDATTCPLVQPRLSPAPVSNSPTANYSSPPSVAVPTLDSAAPPVDFAIPERSVQQGALGGRSEAAIASKSHHRLHELRDASRLGLPTSPPLHAVTPSVPPPLVDLADDVEDAEESQETHMSWLDIVLRGIVGVGCVALSVAALHVQLGQDLVVQSKLHQLVADVESLAAHAAAYDDRLASWGTSLTRELDATSHQLHQESSSMQADLEAILVTTKERNAMAMADVEVALASALEHFERVTETTVRARWTQEGLVQTGDATPAALPQFLLSVQHEIEIDQAALRALRQTQADLNAQAVQELNNVDVCAAIGDELCRLGIQAISDDNVGDDVDTWIEDHNRQVDAAESAFATTEMYLHSILLIELGVVVLLWVLWRLRHVDLGVDTDDIVFIPHMGRDDLSLLPKEHGASINDHDGFVEDVTTHVGDPKTPQVIRQLKFQPTPRSVRRSPRLETSVVRRGYLE</sequence>
<feature type="compositionally biased region" description="Basic and acidic residues" evidence="1">
    <location>
        <begin position="354"/>
        <end position="374"/>
    </location>
</feature>
<feature type="compositionally biased region" description="Polar residues" evidence="1">
    <location>
        <begin position="667"/>
        <end position="690"/>
    </location>
</feature>
<protein>
    <submittedName>
        <fullName evidence="2">Uncharacterized protein</fullName>
    </submittedName>
</protein>
<feature type="compositionally biased region" description="Basic and acidic residues" evidence="1">
    <location>
        <begin position="275"/>
        <end position="301"/>
    </location>
</feature>
<feature type="region of interest" description="Disordered" evidence="1">
    <location>
        <begin position="341"/>
        <end position="374"/>
    </location>
</feature>
<dbReference type="EMBL" id="KI913954">
    <property type="protein sequence ID" value="ETW07351.1"/>
    <property type="molecule type" value="Genomic_DNA"/>
</dbReference>
<organism evidence="2">
    <name type="scientific">Aphanomyces invadans</name>
    <dbReference type="NCBI Taxonomy" id="157072"/>
    <lineage>
        <taxon>Eukaryota</taxon>
        <taxon>Sar</taxon>
        <taxon>Stramenopiles</taxon>
        <taxon>Oomycota</taxon>
        <taxon>Saprolegniomycetes</taxon>
        <taxon>Saprolegniales</taxon>
        <taxon>Verrucalvaceae</taxon>
        <taxon>Aphanomyces</taxon>
    </lineage>
</organism>
<proteinExistence type="predicted"/>
<feature type="compositionally biased region" description="Acidic residues" evidence="1">
    <location>
        <begin position="598"/>
        <end position="616"/>
    </location>
</feature>
<gene>
    <name evidence="2" type="ORF">H310_01887</name>
</gene>
<feature type="region of interest" description="Disordered" evidence="1">
    <location>
        <begin position="71"/>
        <end position="101"/>
    </location>
</feature>
<dbReference type="VEuPathDB" id="FungiDB:H310_01887"/>